<protein>
    <submittedName>
        <fullName evidence="2">Sterile alpha motif domain</fullName>
    </submittedName>
</protein>
<proteinExistence type="predicted"/>
<dbReference type="AlphaFoldDB" id="A0AAN8W121"/>
<dbReference type="InterPro" id="IPR001660">
    <property type="entry name" value="SAM"/>
</dbReference>
<dbReference type="Pfam" id="PF07647">
    <property type="entry name" value="SAM_2"/>
    <property type="match status" value="1"/>
</dbReference>
<reference evidence="2 3" key="1">
    <citation type="submission" date="2023-12" db="EMBL/GenBank/DDBJ databases">
        <title>A high-quality genome assembly for Dillenia turbinata (Dilleniales).</title>
        <authorList>
            <person name="Chanderbali A."/>
        </authorList>
    </citation>
    <scope>NUCLEOTIDE SEQUENCE [LARGE SCALE GENOMIC DNA]</scope>
    <source>
        <strain evidence="2">LSX21</strain>
        <tissue evidence="2">Leaf</tissue>
    </source>
</reference>
<dbReference type="PANTHER" id="PTHR33915:SF3">
    <property type="entry name" value="STERILE ALPHA MOTIF (SAM) DOMAIN PROTEIN"/>
    <property type="match status" value="1"/>
</dbReference>
<sequence length="221" mass="25002">MNWFSWLSKSGLDPSLIYEYGLLLARNELREEDIVYFDHEFLQSMGISVAKHRLEILKLAKKVSIPGSLNPIFKFLLALRKTKKCLTKCVSGSVCHEDAALMVVPEPVPNSGPLQGPLLRKQKSSLEVEQGKWMPTNRSPRVSGPLDPKTYEKMMLTSRSPRALGPLDRRVVSGPLDGRSLSPRLHNYNHNKEKVEGCDGVRARGFDESRWATMFHDMKPT</sequence>
<dbReference type="PANTHER" id="PTHR33915">
    <property type="entry name" value="OSJNBA0033G05.11 PROTEIN"/>
    <property type="match status" value="1"/>
</dbReference>
<dbReference type="SUPFAM" id="SSF47769">
    <property type="entry name" value="SAM/Pointed domain"/>
    <property type="match status" value="1"/>
</dbReference>
<accession>A0AAN8W121</accession>
<keyword evidence="3" id="KW-1185">Reference proteome</keyword>
<organism evidence="2 3">
    <name type="scientific">Dillenia turbinata</name>
    <dbReference type="NCBI Taxonomy" id="194707"/>
    <lineage>
        <taxon>Eukaryota</taxon>
        <taxon>Viridiplantae</taxon>
        <taxon>Streptophyta</taxon>
        <taxon>Embryophyta</taxon>
        <taxon>Tracheophyta</taxon>
        <taxon>Spermatophyta</taxon>
        <taxon>Magnoliopsida</taxon>
        <taxon>eudicotyledons</taxon>
        <taxon>Gunneridae</taxon>
        <taxon>Pentapetalae</taxon>
        <taxon>Dilleniales</taxon>
        <taxon>Dilleniaceae</taxon>
        <taxon>Dillenia</taxon>
    </lineage>
</organism>
<dbReference type="InterPro" id="IPR013761">
    <property type="entry name" value="SAM/pointed_sf"/>
</dbReference>
<feature type="domain" description="SAM" evidence="1">
    <location>
        <begin position="24"/>
        <end position="62"/>
    </location>
</feature>
<name>A0AAN8W121_9MAGN</name>
<evidence type="ECO:0000313" key="2">
    <source>
        <dbReference type="EMBL" id="KAK6944423.1"/>
    </source>
</evidence>
<dbReference type="CDD" id="cd09487">
    <property type="entry name" value="SAM_superfamily"/>
    <property type="match status" value="1"/>
</dbReference>
<dbReference type="EMBL" id="JBAMMX010000003">
    <property type="protein sequence ID" value="KAK6944423.1"/>
    <property type="molecule type" value="Genomic_DNA"/>
</dbReference>
<dbReference type="Proteomes" id="UP001370490">
    <property type="component" value="Unassembled WGS sequence"/>
</dbReference>
<evidence type="ECO:0000313" key="3">
    <source>
        <dbReference type="Proteomes" id="UP001370490"/>
    </source>
</evidence>
<dbReference type="Gene3D" id="1.10.150.50">
    <property type="entry name" value="Transcription Factor, Ets-1"/>
    <property type="match status" value="1"/>
</dbReference>
<comment type="caution">
    <text evidence="2">The sequence shown here is derived from an EMBL/GenBank/DDBJ whole genome shotgun (WGS) entry which is preliminary data.</text>
</comment>
<gene>
    <name evidence="2" type="ORF">RJ641_025525</name>
</gene>
<evidence type="ECO:0000259" key="1">
    <source>
        <dbReference type="Pfam" id="PF07647"/>
    </source>
</evidence>